<accession>A0A424WBQ9</accession>
<dbReference type="Proteomes" id="UP000285324">
    <property type="component" value="Unassembled WGS sequence"/>
</dbReference>
<name>A0A424WBQ9_ALCXX</name>
<dbReference type="EMBL" id="QVXO01000023">
    <property type="protein sequence ID" value="RPJ90722.1"/>
    <property type="molecule type" value="Genomic_DNA"/>
</dbReference>
<protein>
    <submittedName>
        <fullName evidence="1">DUF4880 domain-containing protein</fullName>
    </submittedName>
</protein>
<sequence>MGDDIDSKQDPVWDAAWSWVLRQHEHDCFDANAEAELVQWLAVDAAHRQAYDKAGRLWLMVGLVPPANDINIPGAEERGGKA</sequence>
<dbReference type="AlphaFoldDB" id="A0A424WBQ9"/>
<comment type="caution">
    <text evidence="1">The sequence shown here is derived from an EMBL/GenBank/DDBJ whole genome shotgun (WGS) entry which is preliminary data.</text>
</comment>
<organism evidence="1 2">
    <name type="scientific">Alcaligenes xylosoxydans xylosoxydans</name>
    <name type="common">Achromobacter xylosoxidans</name>
    <dbReference type="NCBI Taxonomy" id="85698"/>
    <lineage>
        <taxon>Bacteria</taxon>
        <taxon>Pseudomonadati</taxon>
        <taxon>Pseudomonadota</taxon>
        <taxon>Betaproteobacteria</taxon>
        <taxon>Burkholderiales</taxon>
        <taxon>Alcaligenaceae</taxon>
        <taxon>Achromobacter</taxon>
    </lineage>
</organism>
<proteinExistence type="predicted"/>
<reference evidence="1 2" key="1">
    <citation type="submission" date="2018-08" db="EMBL/GenBank/DDBJ databases">
        <title>Achromobacter xylosoxidans Genome sequencing and assembly.</title>
        <authorList>
            <person name="Wang R."/>
            <person name="Rensing C."/>
            <person name="Li Y."/>
        </authorList>
    </citation>
    <scope>NUCLEOTIDE SEQUENCE [LARGE SCALE GENOMIC DNA]</scope>
    <source>
        <strain evidence="1 2">GD003A</strain>
    </source>
</reference>
<dbReference type="OrthoDB" id="8617634at2"/>
<evidence type="ECO:0000313" key="2">
    <source>
        <dbReference type="Proteomes" id="UP000285324"/>
    </source>
</evidence>
<evidence type="ECO:0000313" key="1">
    <source>
        <dbReference type="EMBL" id="RPJ90722.1"/>
    </source>
</evidence>
<gene>
    <name evidence="1" type="ORF">DY367_16300</name>
</gene>
<dbReference type="RefSeq" id="WP_118933021.1">
    <property type="nucleotide sequence ID" value="NZ_CP061008.1"/>
</dbReference>